<proteinExistence type="predicted"/>
<reference evidence="1 2" key="2">
    <citation type="journal article" date="2022" name="Mol. Ecol. Resour.">
        <title>The genomes of chicory, endive, great burdock and yacon provide insights into Asteraceae paleo-polyploidization history and plant inulin production.</title>
        <authorList>
            <person name="Fan W."/>
            <person name="Wang S."/>
            <person name="Wang H."/>
            <person name="Wang A."/>
            <person name="Jiang F."/>
            <person name="Liu H."/>
            <person name="Zhao H."/>
            <person name="Xu D."/>
            <person name="Zhang Y."/>
        </authorList>
    </citation>
    <scope>NUCLEOTIDE SEQUENCE [LARGE SCALE GENOMIC DNA]</scope>
    <source>
        <strain evidence="2">cv. Punajuju</strain>
        <tissue evidence="1">Leaves</tissue>
    </source>
</reference>
<dbReference type="Proteomes" id="UP001055811">
    <property type="component" value="Linkage Group LG03"/>
</dbReference>
<accession>A0ACB9FBP5</accession>
<dbReference type="EMBL" id="CM042011">
    <property type="protein sequence ID" value="KAI3768744.1"/>
    <property type="molecule type" value="Genomic_DNA"/>
</dbReference>
<protein>
    <submittedName>
        <fullName evidence="1">Uncharacterized protein</fullName>
    </submittedName>
</protein>
<sequence>MVREENNCQCEHSSRTTPSAAATTGIARRKHRYPVEEGGPGDPDVGCSGKSCRSCTAGAIADCVAVCCCPCAVVNFFTLTFLKLPWMMGRKCLGLNNKKKKKLKNDEKEKDRSGILRKVEGLESKSENLEENDEKHEHSARFEAEVWLELYKVDELGFGRVSFTGIQSLEPINKKNRKKIAFTVHLMHILISQVKADVACGQGSVQTARQDLDISWA</sequence>
<comment type="caution">
    <text evidence="1">The sequence shown here is derived from an EMBL/GenBank/DDBJ whole genome shotgun (WGS) entry which is preliminary data.</text>
</comment>
<keyword evidence="2" id="KW-1185">Reference proteome</keyword>
<gene>
    <name evidence="1" type="ORF">L2E82_19575</name>
</gene>
<reference evidence="2" key="1">
    <citation type="journal article" date="2022" name="Mol. Ecol. Resour.">
        <title>The genomes of chicory, endive, great burdock and yacon provide insights into Asteraceae palaeo-polyploidization history and plant inulin production.</title>
        <authorList>
            <person name="Fan W."/>
            <person name="Wang S."/>
            <person name="Wang H."/>
            <person name="Wang A."/>
            <person name="Jiang F."/>
            <person name="Liu H."/>
            <person name="Zhao H."/>
            <person name="Xu D."/>
            <person name="Zhang Y."/>
        </authorList>
    </citation>
    <scope>NUCLEOTIDE SEQUENCE [LARGE SCALE GENOMIC DNA]</scope>
    <source>
        <strain evidence="2">cv. Punajuju</strain>
    </source>
</reference>
<organism evidence="1 2">
    <name type="scientific">Cichorium intybus</name>
    <name type="common">Chicory</name>
    <dbReference type="NCBI Taxonomy" id="13427"/>
    <lineage>
        <taxon>Eukaryota</taxon>
        <taxon>Viridiplantae</taxon>
        <taxon>Streptophyta</taxon>
        <taxon>Embryophyta</taxon>
        <taxon>Tracheophyta</taxon>
        <taxon>Spermatophyta</taxon>
        <taxon>Magnoliopsida</taxon>
        <taxon>eudicotyledons</taxon>
        <taxon>Gunneridae</taxon>
        <taxon>Pentapetalae</taxon>
        <taxon>asterids</taxon>
        <taxon>campanulids</taxon>
        <taxon>Asterales</taxon>
        <taxon>Asteraceae</taxon>
        <taxon>Cichorioideae</taxon>
        <taxon>Cichorieae</taxon>
        <taxon>Cichoriinae</taxon>
        <taxon>Cichorium</taxon>
    </lineage>
</organism>
<evidence type="ECO:0000313" key="2">
    <source>
        <dbReference type="Proteomes" id="UP001055811"/>
    </source>
</evidence>
<name>A0ACB9FBP5_CICIN</name>
<evidence type="ECO:0000313" key="1">
    <source>
        <dbReference type="EMBL" id="KAI3768744.1"/>
    </source>
</evidence>